<evidence type="ECO:0000313" key="4">
    <source>
        <dbReference type="Proteomes" id="UP001486207"/>
    </source>
</evidence>
<dbReference type="RefSeq" id="WP_350895519.1">
    <property type="nucleotide sequence ID" value="NZ_BNBM01000009.1"/>
</dbReference>
<comment type="caution">
    <text evidence="3">The sequence shown here is derived from an EMBL/GenBank/DDBJ whole genome shotgun (WGS) entry which is preliminary data.</text>
</comment>
<evidence type="ECO:0000313" key="3">
    <source>
        <dbReference type="EMBL" id="MER7375189.1"/>
    </source>
</evidence>
<evidence type="ECO:0000256" key="1">
    <source>
        <dbReference type="SAM" id="MobiDB-lite"/>
    </source>
</evidence>
<dbReference type="InterPro" id="IPR000383">
    <property type="entry name" value="Xaa-Pro-like_dom"/>
</dbReference>
<evidence type="ECO:0000259" key="2">
    <source>
        <dbReference type="Pfam" id="PF02129"/>
    </source>
</evidence>
<dbReference type="SUPFAM" id="SSF53474">
    <property type="entry name" value="alpha/beta-Hydrolases"/>
    <property type="match status" value="1"/>
</dbReference>
<feature type="domain" description="Xaa-Pro dipeptidyl-peptidase-like" evidence="2">
    <location>
        <begin position="61"/>
        <end position="153"/>
    </location>
</feature>
<dbReference type="EMBL" id="JBEPFB010000009">
    <property type="protein sequence ID" value="MER7375189.1"/>
    <property type="molecule type" value="Genomic_DNA"/>
</dbReference>
<keyword evidence="3" id="KW-0378">Hydrolase</keyword>
<protein>
    <submittedName>
        <fullName evidence="3">CocE/NonD family hydrolase</fullName>
    </submittedName>
</protein>
<name>A0ABV1XUA2_9ACTN</name>
<dbReference type="InterPro" id="IPR029058">
    <property type="entry name" value="AB_hydrolase_fold"/>
</dbReference>
<gene>
    <name evidence="3" type="ORF">ABT384_21385</name>
</gene>
<proteinExistence type="predicted"/>
<sequence length="172" mass="18807">MVRRSGWSRRVHRLGALTASHGAEGAATLARCAGWPLPVVSPTVRSVCCRSGRRLWAGPVRPPASTVATASGAESPTSCFRQSCPTARKRRSLPEPHEGHRPVRQGQGYAFVMVYTRGFGRSTGCPDFGEPGEQADVKAAINWSAKQSWSHRRSGHERQAVRRVQTSSYLQQ</sequence>
<feature type="region of interest" description="Disordered" evidence="1">
    <location>
        <begin position="147"/>
        <end position="172"/>
    </location>
</feature>
<keyword evidence="4" id="KW-1185">Reference proteome</keyword>
<organism evidence="3 4">
    <name type="scientific">Streptomyces lanatus</name>
    <dbReference type="NCBI Taxonomy" id="66900"/>
    <lineage>
        <taxon>Bacteria</taxon>
        <taxon>Bacillati</taxon>
        <taxon>Actinomycetota</taxon>
        <taxon>Actinomycetes</taxon>
        <taxon>Kitasatosporales</taxon>
        <taxon>Streptomycetaceae</taxon>
        <taxon>Streptomyces</taxon>
    </lineage>
</organism>
<accession>A0ABV1XUA2</accession>
<feature type="region of interest" description="Disordered" evidence="1">
    <location>
        <begin position="61"/>
        <end position="104"/>
    </location>
</feature>
<dbReference type="GO" id="GO:0016787">
    <property type="term" value="F:hydrolase activity"/>
    <property type="evidence" value="ECO:0007669"/>
    <property type="project" value="UniProtKB-KW"/>
</dbReference>
<dbReference type="Proteomes" id="UP001486207">
    <property type="component" value="Unassembled WGS sequence"/>
</dbReference>
<feature type="compositionally biased region" description="Basic and acidic residues" evidence="1">
    <location>
        <begin position="92"/>
        <end position="101"/>
    </location>
</feature>
<reference evidence="3 4" key="1">
    <citation type="submission" date="2024-06" db="EMBL/GenBank/DDBJ databases">
        <title>The Natural Products Discovery Center: Release of the First 8490 Sequenced Strains for Exploring Actinobacteria Biosynthetic Diversity.</title>
        <authorList>
            <person name="Kalkreuter E."/>
            <person name="Kautsar S.A."/>
            <person name="Yang D."/>
            <person name="Bader C.D."/>
            <person name="Teijaro C.N."/>
            <person name="Fluegel L."/>
            <person name="Davis C.M."/>
            <person name="Simpson J.R."/>
            <person name="Lauterbach L."/>
            <person name="Steele A.D."/>
            <person name="Gui C."/>
            <person name="Meng S."/>
            <person name="Li G."/>
            <person name="Viehrig K."/>
            <person name="Ye F."/>
            <person name="Su P."/>
            <person name="Kiefer A.F."/>
            <person name="Nichols A."/>
            <person name="Cepeda A.J."/>
            <person name="Yan W."/>
            <person name="Fan B."/>
            <person name="Jiang Y."/>
            <person name="Adhikari A."/>
            <person name="Zheng C.-J."/>
            <person name="Schuster L."/>
            <person name="Cowan T.M."/>
            <person name="Smanski M.J."/>
            <person name="Chevrette M.G."/>
            <person name="De Carvalho L.P.S."/>
            <person name="Shen B."/>
        </authorList>
    </citation>
    <scope>NUCLEOTIDE SEQUENCE [LARGE SCALE GENOMIC DNA]</scope>
    <source>
        <strain evidence="3 4">NPDC000155</strain>
    </source>
</reference>
<dbReference type="Pfam" id="PF02129">
    <property type="entry name" value="Peptidase_S15"/>
    <property type="match status" value="1"/>
</dbReference>
<feature type="compositionally biased region" description="Polar residues" evidence="1">
    <location>
        <begin position="66"/>
        <end position="85"/>
    </location>
</feature>
<dbReference type="Gene3D" id="3.40.50.1820">
    <property type="entry name" value="alpha/beta hydrolase"/>
    <property type="match status" value="1"/>
</dbReference>